<name>A0A7J6PJD4_PEROL</name>
<sequence>MCRACARSQQLRLHLDRDAPTTDAAAASKSRRPSVASDCSSVVPSTKSSPTDRSTVTSTPCSAGPSSPPSTATRPLCAYFKNDRCRMGNACRFAHSLKEHKNPRLILMRRFPQYRQQSPGANAQPPVLPNQCYGYVAPPPAVQQPQAEAAMFPLASPGAPMTVPAPPPQMYYYYQPTGQGSAAPVYYAPMMVQQSPEPSAAAAPDSEGRSIAEGEAAQKPLCGYYKKDRCRLGQMCRFAHSLHEHANPRLITMRRATTRSARRKRGSSSTASVTSSCDAASTADEYTTSAGDVSSAVFDESVIAPIPGDEFGVPGFGESSQAMTMACPGYYMTNACYSSTSTCAAGCYEIPSFSMVEHGLYIPRRRAEVLLTGFEGR</sequence>
<gene>
    <name evidence="7" type="ORF">FOZ60_001426</name>
</gene>
<reference evidence="7 8" key="1">
    <citation type="submission" date="2020-04" db="EMBL/GenBank/DDBJ databases">
        <title>Perkinsus olseni comparative genomics.</title>
        <authorList>
            <person name="Bogema D.R."/>
        </authorList>
    </citation>
    <scope>NUCLEOTIDE SEQUENCE [LARGE SCALE GENOMIC DNA]</scope>
    <source>
        <strain evidence="7">00978-12</strain>
    </source>
</reference>
<proteinExistence type="predicted"/>
<feature type="compositionally biased region" description="Low complexity" evidence="5">
    <location>
        <begin position="37"/>
        <end position="73"/>
    </location>
</feature>
<dbReference type="InterPro" id="IPR000571">
    <property type="entry name" value="Znf_CCCH"/>
</dbReference>
<dbReference type="SMART" id="SM00356">
    <property type="entry name" value="ZnF_C3H1"/>
    <property type="match status" value="2"/>
</dbReference>
<dbReference type="GO" id="GO:0008270">
    <property type="term" value="F:zinc ion binding"/>
    <property type="evidence" value="ECO:0007669"/>
    <property type="project" value="UniProtKB-KW"/>
</dbReference>
<dbReference type="EMBL" id="JABANP010000012">
    <property type="protein sequence ID" value="KAF4696304.1"/>
    <property type="molecule type" value="Genomic_DNA"/>
</dbReference>
<keyword evidence="1 4" id="KW-0479">Metal-binding</keyword>
<feature type="zinc finger region" description="C3H1-type" evidence="4">
    <location>
        <begin position="216"/>
        <end position="243"/>
    </location>
</feature>
<feature type="domain" description="C3H1-type" evidence="6">
    <location>
        <begin position="71"/>
        <end position="98"/>
    </location>
</feature>
<comment type="caution">
    <text evidence="7">The sequence shown here is derived from an EMBL/GenBank/DDBJ whole genome shotgun (WGS) entry which is preliminary data.</text>
</comment>
<dbReference type="InterPro" id="IPR036855">
    <property type="entry name" value="Znf_CCCH_sf"/>
</dbReference>
<dbReference type="PROSITE" id="PS50103">
    <property type="entry name" value="ZF_C3H1"/>
    <property type="match status" value="2"/>
</dbReference>
<keyword evidence="2 4" id="KW-0863">Zinc-finger</keyword>
<feature type="region of interest" description="Disordered" evidence="5">
    <location>
        <begin position="16"/>
        <end position="73"/>
    </location>
</feature>
<evidence type="ECO:0000256" key="1">
    <source>
        <dbReference type="ARBA" id="ARBA00022723"/>
    </source>
</evidence>
<evidence type="ECO:0000256" key="5">
    <source>
        <dbReference type="SAM" id="MobiDB-lite"/>
    </source>
</evidence>
<evidence type="ECO:0000256" key="3">
    <source>
        <dbReference type="ARBA" id="ARBA00022833"/>
    </source>
</evidence>
<dbReference type="AlphaFoldDB" id="A0A7J6PJD4"/>
<protein>
    <recommendedName>
        <fullName evidence="6">C3H1-type domain-containing protein</fullName>
    </recommendedName>
</protein>
<feature type="zinc finger region" description="C3H1-type" evidence="4">
    <location>
        <begin position="71"/>
        <end position="98"/>
    </location>
</feature>
<dbReference type="OrthoDB" id="448735at2759"/>
<organism evidence="7 8">
    <name type="scientific">Perkinsus olseni</name>
    <name type="common">Perkinsus atlanticus</name>
    <dbReference type="NCBI Taxonomy" id="32597"/>
    <lineage>
        <taxon>Eukaryota</taxon>
        <taxon>Sar</taxon>
        <taxon>Alveolata</taxon>
        <taxon>Perkinsozoa</taxon>
        <taxon>Perkinsea</taxon>
        <taxon>Perkinsida</taxon>
        <taxon>Perkinsidae</taxon>
        <taxon>Perkinsus</taxon>
    </lineage>
</organism>
<keyword evidence="3 4" id="KW-0862">Zinc</keyword>
<accession>A0A7J6PJD4</accession>
<evidence type="ECO:0000313" key="7">
    <source>
        <dbReference type="EMBL" id="KAF4696304.1"/>
    </source>
</evidence>
<dbReference type="Gene3D" id="4.10.1000.10">
    <property type="entry name" value="Zinc finger, CCCH-type"/>
    <property type="match status" value="2"/>
</dbReference>
<feature type="region of interest" description="Disordered" evidence="5">
    <location>
        <begin position="254"/>
        <end position="274"/>
    </location>
</feature>
<evidence type="ECO:0000313" key="8">
    <source>
        <dbReference type="Proteomes" id="UP000541610"/>
    </source>
</evidence>
<feature type="domain" description="C3H1-type" evidence="6">
    <location>
        <begin position="216"/>
        <end position="243"/>
    </location>
</feature>
<dbReference type="Proteomes" id="UP000541610">
    <property type="component" value="Unassembled WGS sequence"/>
</dbReference>
<dbReference type="SUPFAM" id="SSF90229">
    <property type="entry name" value="CCCH zinc finger"/>
    <property type="match status" value="1"/>
</dbReference>
<evidence type="ECO:0000256" key="4">
    <source>
        <dbReference type="PROSITE-ProRule" id="PRU00723"/>
    </source>
</evidence>
<evidence type="ECO:0000259" key="6">
    <source>
        <dbReference type="PROSITE" id="PS50103"/>
    </source>
</evidence>
<evidence type="ECO:0000256" key="2">
    <source>
        <dbReference type="ARBA" id="ARBA00022771"/>
    </source>
</evidence>
<feature type="compositionally biased region" description="Basic residues" evidence="5">
    <location>
        <begin position="256"/>
        <end position="266"/>
    </location>
</feature>